<dbReference type="InterPro" id="IPR002509">
    <property type="entry name" value="NODB_dom"/>
</dbReference>
<gene>
    <name evidence="8" type="ORF">M0638_17105</name>
</gene>
<evidence type="ECO:0000256" key="3">
    <source>
        <dbReference type="ARBA" id="ARBA00020071"/>
    </source>
</evidence>
<protein>
    <recommendedName>
        <fullName evidence="3">Chitooligosaccharide deacetylase</fullName>
    </recommendedName>
    <alternativeName>
        <fullName evidence="6">Nodulation protein B</fullName>
    </alternativeName>
</protein>
<accession>A0A9X1YAC0</accession>
<dbReference type="AlphaFoldDB" id="A0A9X1YAC0"/>
<keyword evidence="4" id="KW-0479">Metal-binding</keyword>
<evidence type="ECO:0000256" key="1">
    <source>
        <dbReference type="ARBA" id="ARBA00003236"/>
    </source>
</evidence>
<dbReference type="PANTHER" id="PTHR10587">
    <property type="entry name" value="GLYCOSYL TRANSFERASE-RELATED"/>
    <property type="match status" value="1"/>
</dbReference>
<dbReference type="Pfam" id="PF01522">
    <property type="entry name" value="Polysacc_deac_1"/>
    <property type="match status" value="1"/>
</dbReference>
<dbReference type="CDD" id="cd10917">
    <property type="entry name" value="CE4_NodB_like_6s_7s"/>
    <property type="match status" value="1"/>
</dbReference>
<sequence length="214" mass="23154">MFDLTLSFDNGPEPTVTPQVLDSLRARGLRSTFFTIGRKLAVPAGAALARQAYEEGHWIGNHTWSHGTPLGELAETGHSSGEILDTQAAIGELAHPLRLFRPFGGGGHLDRRLLNAEAVRTLRAGGFTCVLWNAVPRDWADPEGWCETALRQIAERPWTLLVLHDLPTGAMAHLDRFLDAAAAAGARFRQDFPPDCVPIRGGEVVGDLSGMVMG</sequence>
<comment type="caution">
    <text evidence="8">The sequence shown here is derived from an EMBL/GenBank/DDBJ whole genome shotgun (WGS) entry which is preliminary data.</text>
</comment>
<dbReference type="InterPro" id="IPR050248">
    <property type="entry name" value="Polysacc_deacetylase_ArnD"/>
</dbReference>
<dbReference type="GO" id="GO:0046872">
    <property type="term" value="F:metal ion binding"/>
    <property type="evidence" value="ECO:0007669"/>
    <property type="project" value="UniProtKB-KW"/>
</dbReference>
<dbReference type="InterPro" id="IPR011330">
    <property type="entry name" value="Glyco_hydro/deAcase_b/a-brl"/>
</dbReference>
<dbReference type="PROSITE" id="PS51677">
    <property type="entry name" value="NODB"/>
    <property type="match status" value="1"/>
</dbReference>
<evidence type="ECO:0000256" key="6">
    <source>
        <dbReference type="ARBA" id="ARBA00032976"/>
    </source>
</evidence>
<dbReference type="GO" id="GO:0016020">
    <property type="term" value="C:membrane"/>
    <property type="evidence" value="ECO:0007669"/>
    <property type="project" value="TreeGrafter"/>
</dbReference>
<feature type="domain" description="NodB homology" evidence="7">
    <location>
        <begin position="2"/>
        <end position="189"/>
    </location>
</feature>
<evidence type="ECO:0000256" key="2">
    <source>
        <dbReference type="ARBA" id="ARBA00010973"/>
    </source>
</evidence>
<dbReference type="EMBL" id="JALPRX010000073">
    <property type="protein sequence ID" value="MCK8786097.1"/>
    <property type="molecule type" value="Genomic_DNA"/>
</dbReference>
<evidence type="ECO:0000313" key="8">
    <source>
        <dbReference type="EMBL" id="MCK8786097.1"/>
    </source>
</evidence>
<keyword evidence="5" id="KW-0378">Hydrolase</keyword>
<organism evidence="8 9">
    <name type="scientific">Roseomonas acroporae</name>
    <dbReference type="NCBI Taxonomy" id="2937791"/>
    <lineage>
        <taxon>Bacteria</taxon>
        <taxon>Pseudomonadati</taxon>
        <taxon>Pseudomonadota</taxon>
        <taxon>Alphaproteobacteria</taxon>
        <taxon>Acetobacterales</taxon>
        <taxon>Roseomonadaceae</taxon>
        <taxon>Roseomonas</taxon>
    </lineage>
</organism>
<dbReference type="Gene3D" id="3.20.20.370">
    <property type="entry name" value="Glycoside hydrolase/deacetylase"/>
    <property type="match status" value="1"/>
</dbReference>
<reference evidence="8" key="1">
    <citation type="submission" date="2022-04" db="EMBL/GenBank/DDBJ databases">
        <title>Roseomonas acroporae sp. nov., isolated from coral Acropora digitifera.</title>
        <authorList>
            <person name="Sun H."/>
        </authorList>
    </citation>
    <scope>NUCLEOTIDE SEQUENCE</scope>
    <source>
        <strain evidence="8">NAR14</strain>
    </source>
</reference>
<evidence type="ECO:0000313" key="9">
    <source>
        <dbReference type="Proteomes" id="UP001139516"/>
    </source>
</evidence>
<dbReference type="GO" id="GO:0005975">
    <property type="term" value="P:carbohydrate metabolic process"/>
    <property type="evidence" value="ECO:0007669"/>
    <property type="project" value="InterPro"/>
</dbReference>
<dbReference type="RefSeq" id="WP_248668213.1">
    <property type="nucleotide sequence ID" value="NZ_JALPRX010000073.1"/>
</dbReference>
<evidence type="ECO:0000256" key="5">
    <source>
        <dbReference type="ARBA" id="ARBA00022801"/>
    </source>
</evidence>
<dbReference type="GO" id="GO:0016810">
    <property type="term" value="F:hydrolase activity, acting on carbon-nitrogen (but not peptide) bonds"/>
    <property type="evidence" value="ECO:0007669"/>
    <property type="project" value="InterPro"/>
</dbReference>
<evidence type="ECO:0000259" key="7">
    <source>
        <dbReference type="PROSITE" id="PS51677"/>
    </source>
</evidence>
<comment type="function">
    <text evidence="1">Is involved in generating a small heat-stable compound (Nod), an acylated oligomer of N-acetylglucosamine, that stimulates mitosis in various plant protoplasts.</text>
</comment>
<comment type="similarity">
    <text evidence="2">Belongs to the polysaccharide deacetylase family.</text>
</comment>
<dbReference type="Proteomes" id="UP001139516">
    <property type="component" value="Unassembled WGS sequence"/>
</dbReference>
<dbReference type="PANTHER" id="PTHR10587:SF133">
    <property type="entry name" value="CHITIN DEACETYLASE 1-RELATED"/>
    <property type="match status" value="1"/>
</dbReference>
<name>A0A9X1YAC0_9PROT</name>
<proteinExistence type="inferred from homology"/>
<evidence type="ECO:0000256" key="4">
    <source>
        <dbReference type="ARBA" id="ARBA00022723"/>
    </source>
</evidence>
<keyword evidence="9" id="KW-1185">Reference proteome</keyword>
<dbReference type="SUPFAM" id="SSF88713">
    <property type="entry name" value="Glycoside hydrolase/deacetylase"/>
    <property type="match status" value="1"/>
</dbReference>